<dbReference type="InterPro" id="IPR050740">
    <property type="entry name" value="Aldehyde_DH_Superfamily"/>
</dbReference>
<dbReference type="InterPro" id="IPR016163">
    <property type="entry name" value="Ald_DH_C"/>
</dbReference>
<dbReference type="InterPro" id="IPR016162">
    <property type="entry name" value="Ald_DH_N"/>
</dbReference>
<evidence type="ECO:0000313" key="5">
    <source>
        <dbReference type="EMBL" id="KAK5097010.1"/>
    </source>
</evidence>
<keyword evidence="6" id="KW-1185">Reference proteome</keyword>
<dbReference type="PANTHER" id="PTHR43353">
    <property type="entry name" value="SUCCINATE-SEMIALDEHYDE DEHYDROGENASE, MITOCHONDRIAL"/>
    <property type="match status" value="1"/>
</dbReference>
<evidence type="ECO:0000313" key="6">
    <source>
        <dbReference type="Proteomes" id="UP001345013"/>
    </source>
</evidence>
<evidence type="ECO:0000259" key="4">
    <source>
        <dbReference type="Pfam" id="PF00171"/>
    </source>
</evidence>
<evidence type="ECO:0000256" key="1">
    <source>
        <dbReference type="ARBA" id="ARBA00023002"/>
    </source>
</evidence>
<reference evidence="5 6" key="1">
    <citation type="submission" date="2023-08" db="EMBL/GenBank/DDBJ databases">
        <title>Black Yeasts Isolated from many extreme environments.</title>
        <authorList>
            <person name="Coleine C."/>
            <person name="Stajich J.E."/>
            <person name="Selbmann L."/>
        </authorList>
    </citation>
    <scope>NUCLEOTIDE SEQUENCE [LARGE SCALE GENOMIC DNA]</scope>
    <source>
        <strain evidence="5 6">CCFEE 5885</strain>
    </source>
</reference>
<dbReference type="InterPro" id="IPR016161">
    <property type="entry name" value="Ald_DH/histidinol_DH"/>
</dbReference>
<dbReference type="SUPFAM" id="SSF53720">
    <property type="entry name" value="ALDH-like"/>
    <property type="match status" value="1"/>
</dbReference>
<feature type="active site" evidence="2">
    <location>
        <position position="267"/>
    </location>
</feature>
<gene>
    <name evidence="5" type="ORF">LTR24_002451</name>
</gene>
<name>A0ABR0KID1_9EURO</name>
<dbReference type="InterPro" id="IPR029510">
    <property type="entry name" value="Ald_DH_CS_GLU"/>
</dbReference>
<dbReference type="InterPro" id="IPR015590">
    <property type="entry name" value="Aldehyde_DH_dom"/>
</dbReference>
<dbReference type="Pfam" id="PF00171">
    <property type="entry name" value="Aldedh"/>
    <property type="match status" value="1"/>
</dbReference>
<keyword evidence="1 3" id="KW-0560">Oxidoreductase</keyword>
<dbReference type="Gene3D" id="3.40.605.10">
    <property type="entry name" value="Aldehyde Dehydrogenase, Chain A, domain 1"/>
    <property type="match status" value="1"/>
</dbReference>
<dbReference type="CDD" id="cd07105">
    <property type="entry name" value="ALDH_SaliADH"/>
    <property type="match status" value="1"/>
</dbReference>
<organism evidence="5 6">
    <name type="scientific">Lithohypha guttulata</name>
    <dbReference type="NCBI Taxonomy" id="1690604"/>
    <lineage>
        <taxon>Eukaryota</taxon>
        <taxon>Fungi</taxon>
        <taxon>Dikarya</taxon>
        <taxon>Ascomycota</taxon>
        <taxon>Pezizomycotina</taxon>
        <taxon>Eurotiomycetes</taxon>
        <taxon>Chaetothyriomycetidae</taxon>
        <taxon>Chaetothyriales</taxon>
        <taxon>Trichomeriaceae</taxon>
        <taxon>Lithohypha</taxon>
    </lineage>
</organism>
<dbReference type="PROSITE" id="PS00687">
    <property type="entry name" value="ALDEHYDE_DEHYDR_GLU"/>
    <property type="match status" value="1"/>
</dbReference>
<sequence length="495" mass="53468">MAAQTNGANGKAHAAFDSSSTIPLFLDGKQVTTSSTFDVESPVDNKTCWKCSSATEEDVQKAIASSEKAFKTWSKTKPTTRRDIFIKAAQLLKQKEEEALLYSSTETGAAESMFRFEFNLAYEGCLTLGGLIQSVQGSVPTIGEEGSSAIMLKEPYGVCLGIAPWNAPHVLGMRACLAPIAMGNTVILKCPEFAPATYWNFVNVLHEAGLPAGVLNTIYHKREDAAQVTNALITNPAIKKVNFTGSTNVGSIIASLCGKNLKPCLMELGGKAPSIVCADADLDNAALQCALGAFLHGGQICMSTERIIVESTIAEEFKKKLSEKMDHVFSKDQPAPVLVNAPPVKKNKELLKDALSKGARTVYGDVDAEESSNTRMRPVIIENVNKEMSIYHTESFGPTVSLYVIPSDESFEERALELANDTDYGLASAVFTEDLRKGLRLAKGIEAGAVHINSMSVHDEAGLPHGGVKKSGFGRFNMKEGLDEWCRTKIVTWKD</sequence>
<dbReference type="PANTHER" id="PTHR43353:SF6">
    <property type="entry name" value="CYTOPLASMIC ALDEHYDE DEHYDROGENASE (EUROFUNG)"/>
    <property type="match status" value="1"/>
</dbReference>
<proteinExistence type="inferred from homology"/>
<dbReference type="Proteomes" id="UP001345013">
    <property type="component" value="Unassembled WGS sequence"/>
</dbReference>
<protein>
    <recommendedName>
        <fullName evidence="4">Aldehyde dehydrogenase domain-containing protein</fullName>
    </recommendedName>
</protein>
<accession>A0ABR0KID1</accession>
<comment type="caution">
    <text evidence="5">The sequence shown here is derived from an EMBL/GenBank/DDBJ whole genome shotgun (WGS) entry which is preliminary data.</text>
</comment>
<evidence type="ECO:0000256" key="3">
    <source>
        <dbReference type="RuleBase" id="RU003345"/>
    </source>
</evidence>
<dbReference type="Gene3D" id="3.40.309.10">
    <property type="entry name" value="Aldehyde Dehydrogenase, Chain A, domain 2"/>
    <property type="match status" value="1"/>
</dbReference>
<feature type="domain" description="Aldehyde dehydrogenase" evidence="4">
    <location>
        <begin position="34"/>
        <end position="491"/>
    </location>
</feature>
<evidence type="ECO:0000256" key="2">
    <source>
        <dbReference type="PROSITE-ProRule" id="PRU10007"/>
    </source>
</evidence>
<comment type="similarity">
    <text evidence="3">Belongs to the aldehyde dehydrogenase family.</text>
</comment>
<dbReference type="EMBL" id="JAVRRG010000020">
    <property type="protein sequence ID" value="KAK5097010.1"/>
    <property type="molecule type" value="Genomic_DNA"/>
</dbReference>